<dbReference type="Proteomes" id="UP000295788">
    <property type="component" value="Unassembled WGS sequence"/>
</dbReference>
<keyword evidence="2" id="KW-1185">Reference proteome</keyword>
<comment type="caution">
    <text evidence="1">The sequence shown here is derived from an EMBL/GenBank/DDBJ whole genome shotgun (WGS) entry which is preliminary data.</text>
</comment>
<dbReference type="OrthoDB" id="979132at2"/>
<gene>
    <name evidence="1" type="ORF">EDD72_1241</name>
</gene>
<protein>
    <submittedName>
        <fullName evidence="1">Uncharacterized protein</fullName>
    </submittedName>
</protein>
<evidence type="ECO:0000313" key="1">
    <source>
        <dbReference type="EMBL" id="TCS78922.1"/>
    </source>
</evidence>
<sequence>MWLIATYEHTSLFSLKNTNSTSSGGRTNIVPTMYSIKLALINALYRMGKDGENEFPWVKDLVIRISPPKHAVVNNSFIKILREPKKDKNNPNQKEFISSIAYREFVHFDGLLKIAFNLNMLHSDQIELLKQASIRVRYFGKRGSFVQFKGFEMINEEELSSDFTWILGDERTSFNSHVQFQQLDDIGSNALFQNINTYDETKSKIGKDRLLLPVAVPYLLKSSSRSYTHFVKAE</sequence>
<dbReference type="RefSeq" id="WP_132770375.1">
    <property type="nucleotide sequence ID" value="NZ_SMAB01000024.1"/>
</dbReference>
<dbReference type="EMBL" id="SMAB01000024">
    <property type="protein sequence ID" value="TCS78922.1"/>
    <property type="molecule type" value="Genomic_DNA"/>
</dbReference>
<evidence type="ECO:0000313" key="2">
    <source>
        <dbReference type="Proteomes" id="UP000295788"/>
    </source>
</evidence>
<accession>A0A4V2URU4</accession>
<proteinExistence type="predicted"/>
<dbReference type="AlphaFoldDB" id="A0A4V2URU4"/>
<name>A0A4V2URU4_9BACI</name>
<organism evidence="1 2">
    <name type="scientific">Tepidibacillus fermentans</name>
    <dbReference type="NCBI Taxonomy" id="1281767"/>
    <lineage>
        <taxon>Bacteria</taxon>
        <taxon>Bacillati</taxon>
        <taxon>Bacillota</taxon>
        <taxon>Bacilli</taxon>
        <taxon>Bacillales</taxon>
        <taxon>Bacillaceae</taxon>
        <taxon>Tepidibacillus</taxon>
    </lineage>
</organism>
<reference evidence="1 2" key="1">
    <citation type="submission" date="2019-03" db="EMBL/GenBank/DDBJ databases">
        <title>Genomic Encyclopedia of Type Strains, Phase IV (KMG-IV): sequencing the most valuable type-strain genomes for metagenomic binning, comparative biology and taxonomic classification.</title>
        <authorList>
            <person name="Goeker M."/>
        </authorList>
    </citation>
    <scope>NUCLEOTIDE SEQUENCE [LARGE SCALE GENOMIC DNA]</scope>
    <source>
        <strain evidence="1 2">DSM 23802</strain>
    </source>
</reference>